<gene>
    <name evidence="1" type="ORF">APZ42_019506</name>
</gene>
<dbReference type="AlphaFoldDB" id="A0A0P6CNI7"/>
<dbReference type="Proteomes" id="UP000076858">
    <property type="component" value="Unassembled WGS sequence"/>
</dbReference>
<protein>
    <submittedName>
        <fullName evidence="1">Uncharacterized protein</fullName>
    </submittedName>
</protein>
<accession>A0A0P6CNI7</accession>
<name>A0A0P6CNI7_9CRUS</name>
<proteinExistence type="predicted"/>
<dbReference type="EMBL" id="LRGB01000930">
    <property type="protein sequence ID" value="KZS14961.1"/>
    <property type="molecule type" value="Genomic_DNA"/>
</dbReference>
<comment type="caution">
    <text evidence="1">The sequence shown here is derived from an EMBL/GenBank/DDBJ whole genome shotgun (WGS) entry which is preliminary data.</text>
</comment>
<evidence type="ECO:0000313" key="2">
    <source>
        <dbReference type="Proteomes" id="UP000076858"/>
    </source>
</evidence>
<reference evidence="1 2" key="1">
    <citation type="submission" date="2016-03" db="EMBL/GenBank/DDBJ databases">
        <title>EvidentialGene: Evidence-directed Construction of Genes on Genomes.</title>
        <authorList>
            <person name="Gilbert D.G."/>
            <person name="Choi J.-H."/>
            <person name="Mockaitis K."/>
            <person name="Colbourne J."/>
            <person name="Pfrender M."/>
        </authorList>
    </citation>
    <scope>NUCLEOTIDE SEQUENCE [LARGE SCALE GENOMIC DNA]</scope>
    <source>
        <strain evidence="1 2">Xinb3</strain>
        <tissue evidence="1">Complete organism</tissue>
    </source>
</reference>
<sequence>MLHSIGFVSFNVFLLNFASCLDKCVGQKCITKDNTVSPLISGIADGTYSTSVLLQWIQISDFVYQRVRVVNSRKQFSSCIHVRNN</sequence>
<evidence type="ECO:0000313" key="1">
    <source>
        <dbReference type="EMBL" id="KZS14961.1"/>
    </source>
</evidence>
<keyword evidence="2" id="KW-1185">Reference proteome</keyword>
<organism evidence="1 2">
    <name type="scientific">Daphnia magna</name>
    <dbReference type="NCBI Taxonomy" id="35525"/>
    <lineage>
        <taxon>Eukaryota</taxon>
        <taxon>Metazoa</taxon>
        <taxon>Ecdysozoa</taxon>
        <taxon>Arthropoda</taxon>
        <taxon>Crustacea</taxon>
        <taxon>Branchiopoda</taxon>
        <taxon>Diplostraca</taxon>
        <taxon>Cladocera</taxon>
        <taxon>Anomopoda</taxon>
        <taxon>Daphniidae</taxon>
        <taxon>Daphnia</taxon>
    </lineage>
</organism>